<dbReference type="InterPro" id="IPR036412">
    <property type="entry name" value="HAD-like_sf"/>
</dbReference>
<dbReference type="FunFam" id="3.40.50.1000:FF:000068">
    <property type="entry name" value="Cation-transporting ATPase"/>
    <property type="match status" value="1"/>
</dbReference>
<name>A0A9N9CUM7_9GLOM</name>
<feature type="transmembrane region" description="Helical" evidence="13">
    <location>
        <begin position="1116"/>
        <end position="1134"/>
    </location>
</feature>
<evidence type="ECO:0000313" key="17">
    <source>
        <dbReference type="EMBL" id="CAG8614960.1"/>
    </source>
</evidence>
<dbReference type="SUPFAM" id="SSF81653">
    <property type="entry name" value="Calcium ATPase, transduction domain A"/>
    <property type="match status" value="1"/>
</dbReference>
<evidence type="ECO:0000256" key="3">
    <source>
        <dbReference type="ARBA" id="ARBA00022553"/>
    </source>
</evidence>
<dbReference type="PANTHER" id="PTHR45630:SF8">
    <property type="entry name" value="CATION-TRANSPORTING ATPASE"/>
    <property type="match status" value="1"/>
</dbReference>
<evidence type="ECO:0000256" key="1">
    <source>
        <dbReference type="ARBA" id="ARBA00004141"/>
    </source>
</evidence>
<evidence type="ECO:0000313" key="18">
    <source>
        <dbReference type="Proteomes" id="UP000789759"/>
    </source>
</evidence>
<dbReference type="InterPro" id="IPR047819">
    <property type="entry name" value="P5A-ATPase_N"/>
</dbReference>
<dbReference type="SFLD" id="SFLDG00002">
    <property type="entry name" value="C1.7:_P-type_atpase_like"/>
    <property type="match status" value="1"/>
</dbReference>
<dbReference type="OrthoDB" id="48943at2759"/>
<feature type="compositionally biased region" description="Low complexity" evidence="14">
    <location>
        <begin position="553"/>
        <end position="574"/>
    </location>
</feature>
<dbReference type="GO" id="GO:0006874">
    <property type="term" value="P:intracellular calcium ion homeostasis"/>
    <property type="evidence" value="ECO:0007669"/>
    <property type="project" value="TreeGrafter"/>
</dbReference>
<evidence type="ECO:0000259" key="15">
    <source>
        <dbReference type="Pfam" id="PF00122"/>
    </source>
</evidence>
<dbReference type="Pfam" id="PF13246">
    <property type="entry name" value="Cation_ATPase"/>
    <property type="match status" value="1"/>
</dbReference>
<dbReference type="InterPro" id="IPR044492">
    <property type="entry name" value="P_typ_ATPase_HD_dom"/>
</dbReference>
<dbReference type="Pfam" id="PF12409">
    <property type="entry name" value="P5-ATPase"/>
    <property type="match status" value="1"/>
</dbReference>
<dbReference type="FunFam" id="1.20.1110.10:FF:000032">
    <property type="entry name" value="Cation-transporting ATPase"/>
    <property type="match status" value="1"/>
</dbReference>
<organism evidence="17 18">
    <name type="scientific">Cetraspora pellucida</name>
    <dbReference type="NCBI Taxonomy" id="1433469"/>
    <lineage>
        <taxon>Eukaryota</taxon>
        <taxon>Fungi</taxon>
        <taxon>Fungi incertae sedis</taxon>
        <taxon>Mucoromycota</taxon>
        <taxon>Glomeromycotina</taxon>
        <taxon>Glomeromycetes</taxon>
        <taxon>Diversisporales</taxon>
        <taxon>Gigasporaceae</taxon>
        <taxon>Cetraspora</taxon>
    </lineage>
</organism>
<feature type="transmembrane region" description="Helical" evidence="13">
    <location>
        <begin position="1045"/>
        <end position="1067"/>
    </location>
</feature>
<evidence type="ECO:0000256" key="2">
    <source>
        <dbReference type="ARBA" id="ARBA00006000"/>
    </source>
</evidence>
<feature type="transmembrane region" description="Helical" evidence="13">
    <location>
        <begin position="962"/>
        <end position="981"/>
    </location>
</feature>
<evidence type="ECO:0000256" key="4">
    <source>
        <dbReference type="ARBA" id="ARBA00022692"/>
    </source>
</evidence>
<dbReference type="InterPro" id="IPR023299">
    <property type="entry name" value="ATPase_P-typ_cyto_dom_N"/>
</dbReference>
<keyword evidence="7 13" id="KW-0067">ATP-binding</keyword>
<dbReference type="SFLD" id="SFLDF00027">
    <property type="entry name" value="p-type_atpase"/>
    <property type="match status" value="1"/>
</dbReference>
<dbReference type="InterPro" id="IPR059000">
    <property type="entry name" value="ATPase_P-type_domA"/>
</dbReference>
<dbReference type="GO" id="GO:0005524">
    <property type="term" value="F:ATP binding"/>
    <property type="evidence" value="ECO:0007669"/>
    <property type="project" value="UniProtKB-UniRule"/>
</dbReference>
<gene>
    <name evidence="17" type="ORF">CPELLU_LOCUS7636</name>
</gene>
<dbReference type="Gene3D" id="3.40.1110.10">
    <property type="entry name" value="Calcium-transporting ATPase, cytoplasmic domain N"/>
    <property type="match status" value="2"/>
</dbReference>
<dbReference type="PANTHER" id="PTHR45630">
    <property type="entry name" value="CATION-TRANSPORTING ATPASE-RELATED"/>
    <property type="match status" value="1"/>
</dbReference>
<feature type="transmembrane region" description="Helical" evidence="13">
    <location>
        <begin position="938"/>
        <end position="956"/>
    </location>
</feature>
<feature type="domain" description="P5B-type ATPase N-terminal" evidence="16">
    <location>
        <begin position="28"/>
        <end position="150"/>
    </location>
</feature>
<evidence type="ECO:0000256" key="5">
    <source>
        <dbReference type="ARBA" id="ARBA00022723"/>
    </source>
</evidence>
<dbReference type="Pfam" id="PF00122">
    <property type="entry name" value="E1-E2_ATPase"/>
    <property type="match status" value="1"/>
</dbReference>
<feature type="transmembrane region" description="Helical" evidence="13">
    <location>
        <begin position="1079"/>
        <end position="1104"/>
    </location>
</feature>
<dbReference type="InterPro" id="IPR023298">
    <property type="entry name" value="ATPase_P-typ_TM_dom_sf"/>
</dbReference>
<dbReference type="InterPro" id="IPR023214">
    <property type="entry name" value="HAD_sf"/>
</dbReference>
<dbReference type="GO" id="GO:0019829">
    <property type="term" value="F:ATPase-coupled monoatomic cation transmembrane transporter activity"/>
    <property type="evidence" value="ECO:0007669"/>
    <property type="project" value="UniProtKB-UniRule"/>
</dbReference>
<dbReference type="GO" id="GO:0016887">
    <property type="term" value="F:ATP hydrolysis activity"/>
    <property type="evidence" value="ECO:0007669"/>
    <property type="project" value="InterPro"/>
</dbReference>
<protein>
    <recommendedName>
        <fullName evidence="13">Cation-transporting ATPase</fullName>
        <ecNumber evidence="13">7.2.2.-</ecNumber>
    </recommendedName>
</protein>
<dbReference type="PROSITE" id="PS00154">
    <property type="entry name" value="ATPASE_E1_E2"/>
    <property type="match status" value="1"/>
</dbReference>
<evidence type="ECO:0000256" key="12">
    <source>
        <dbReference type="ARBA" id="ARBA00049360"/>
    </source>
</evidence>
<dbReference type="Gene3D" id="3.40.50.1000">
    <property type="entry name" value="HAD superfamily/HAD-like"/>
    <property type="match status" value="2"/>
</dbReference>
<dbReference type="GO" id="GO:0140358">
    <property type="term" value="F:P-type transmembrane transporter activity"/>
    <property type="evidence" value="ECO:0007669"/>
    <property type="project" value="InterPro"/>
</dbReference>
<dbReference type="Proteomes" id="UP000789759">
    <property type="component" value="Unassembled WGS sequence"/>
</dbReference>
<dbReference type="EMBL" id="CAJVQA010005182">
    <property type="protein sequence ID" value="CAG8614960.1"/>
    <property type="molecule type" value="Genomic_DNA"/>
</dbReference>
<comment type="similarity">
    <text evidence="2 13">Belongs to the cation transport ATPase (P-type) (TC 3.A.3) family. Type V subfamily.</text>
</comment>
<feature type="transmembrane region" description="Helical" evidence="13">
    <location>
        <begin position="376"/>
        <end position="396"/>
    </location>
</feature>
<dbReference type="PRINTS" id="PR00119">
    <property type="entry name" value="CATATPASE"/>
</dbReference>
<dbReference type="InterPro" id="IPR018303">
    <property type="entry name" value="ATPase_P-typ_P_site"/>
</dbReference>
<feature type="transmembrane region" description="Helical" evidence="13">
    <location>
        <begin position="402"/>
        <end position="421"/>
    </location>
</feature>
<dbReference type="InterPro" id="IPR006544">
    <property type="entry name" value="P-type_TPase_V"/>
</dbReference>
<dbReference type="Gene3D" id="2.70.150.10">
    <property type="entry name" value="Calcium-transporting ATPase, cytoplasmic transduction domain A"/>
    <property type="match status" value="1"/>
</dbReference>
<feature type="transmembrane region" description="Helical" evidence="13">
    <location>
        <begin position="44"/>
        <end position="62"/>
    </location>
</feature>
<accession>A0A9N9CUM7</accession>
<dbReference type="GO" id="GO:0016020">
    <property type="term" value="C:membrane"/>
    <property type="evidence" value="ECO:0007669"/>
    <property type="project" value="UniProtKB-SubCell"/>
</dbReference>
<feature type="domain" description="P-type ATPase A" evidence="15">
    <location>
        <begin position="223"/>
        <end position="322"/>
    </location>
</feature>
<evidence type="ECO:0000256" key="13">
    <source>
        <dbReference type="RuleBase" id="RU362082"/>
    </source>
</evidence>
<evidence type="ECO:0000256" key="11">
    <source>
        <dbReference type="ARBA" id="ARBA00023136"/>
    </source>
</evidence>
<dbReference type="InterPro" id="IPR001757">
    <property type="entry name" value="P_typ_ATPase"/>
</dbReference>
<dbReference type="FunFam" id="2.70.150.10:FF:000057">
    <property type="entry name" value="Cation-transporting ATPase"/>
    <property type="match status" value="1"/>
</dbReference>
<evidence type="ECO:0000259" key="16">
    <source>
        <dbReference type="Pfam" id="PF12409"/>
    </source>
</evidence>
<evidence type="ECO:0000256" key="9">
    <source>
        <dbReference type="ARBA" id="ARBA00022967"/>
    </source>
</evidence>
<comment type="caution">
    <text evidence="17">The sequence shown here is derived from an EMBL/GenBank/DDBJ whole genome shotgun (WGS) entry which is preliminary data.</text>
</comment>
<evidence type="ECO:0000256" key="14">
    <source>
        <dbReference type="SAM" id="MobiDB-lite"/>
    </source>
</evidence>
<dbReference type="SFLD" id="SFLDS00003">
    <property type="entry name" value="Haloacid_Dehalogenase"/>
    <property type="match status" value="1"/>
</dbReference>
<reference evidence="17" key="1">
    <citation type="submission" date="2021-06" db="EMBL/GenBank/DDBJ databases">
        <authorList>
            <person name="Kallberg Y."/>
            <person name="Tangrot J."/>
            <person name="Rosling A."/>
        </authorList>
    </citation>
    <scope>NUCLEOTIDE SEQUENCE</scope>
    <source>
        <strain evidence="17">FL966</strain>
    </source>
</reference>
<keyword evidence="5 13" id="KW-0479">Metal-binding</keyword>
<comment type="subcellular location">
    <subcellularLocation>
        <location evidence="1 13">Membrane</location>
        <topology evidence="1 13">Multi-pass membrane protein</topology>
    </subcellularLocation>
</comment>
<dbReference type="FunFam" id="3.40.1110.10:FF:000057">
    <property type="entry name" value="Cation-transporting ATPase"/>
    <property type="match status" value="1"/>
</dbReference>
<keyword evidence="8 13" id="KW-0460">Magnesium</keyword>
<keyword evidence="11 13" id="KW-0472">Membrane</keyword>
<dbReference type="PROSITE" id="PS01229">
    <property type="entry name" value="COF_2"/>
    <property type="match status" value="1"/>
</dbReference>
<dbReference type="GO" id="GO:0046872">
    <property type="term" value="F:metal ion binding"/>
    <property type="evidence" value="ECO:0007669"/>
    <property type="project" value="UniProtKB-UniRule"/>
</dbReference>
<dbReference type="SUPFAM" id="SSF56784">
    <property type="entry name" value="HAD-like"/>
    <property type="match status" value="1"/>
</dbReference>
<keyword evidence="6 13" id="KW-0547">Nucleotide-binding</keyword>
<dbReference type="SUPFAM" id="SSF81660">
    <property type="entry name" value="Metal cation-transporting ATPase, ATP-binding domain N"/>
    <property type="match status" value="1"/>
</dbReference>
<proteinExistence type="inferred from homology"/>
<dbReference type="Gene3D" id="1.20.1110.10">
    <property type="entry name" value="Calcium-transporting ATPase, transmembrane domain"/>
    <property type="match status" value="1"/>
</dbReference>
<dbReference type="NCBIfam" id="TIGR01657">
    <property type="entry name" value="P-ATPase-V"/>
    <property type="match status" value="1"/>
</dbReference>
<evidence type="ECO:0000256" key="8">
    <source>
        <dbReference type="ARBA" id="ARBA00022842"/>
    </source>
</evidence>
<feature type="region of interest" description="Disordered" evidence="14">
    <location>
        <begin position="552"/>
        <end position="582"/>
    </location>
</feature>
<sequence>MSNNDNVFHYLDSGLEDISIQSVYIEEEDLNLLLAGYKFNRFRLYIYYILCVLTGGTFYLVCRWIPKLWVSLVGNVCELGKADWVVVKNQWGDISIEYVTRKYYGGTISSVFSVDNSEDNNVSRLTSYRSDDILHNLHFFDHRYIRFIYSPILGKFIQNNFWKDPAWVSVDVLKNGIDREIHNEREIIFGQNLIDIKEKSTSQLLIEETMKKLREMSKFVCNVRTLRGNLWRTVSSEDLVPGDVFEISDRNLHIFPCDAVLLSGDCIVNESMLTGESIPVSKLPIDDTSLNILDLTSTNVRPEVAKHFLFSGTKIVRVRRAKNSITSSSADTGNISDDDGALAMVVRFNTTKGSLIRSMLFPKPHKFKFYRDSFRFIGVLAIIAAIGFLISTYNFVRLGVNTVLIILRALDLITIVVPPALPATMTIGTNFAIGRLKKEGIFCISPPRVNVGGKLNVMCFDKTGTLTEDGLDVLGVRFINQISHRFTELHTTVDTIFKNDSYKTNNSIPPILCAMTTCHSLKLVNGELIGDPLDLKMFDFTKWILEESGQGVSSSTLGLSAGSAPSGRPSSPTTGNGGIVPTVVRPPNSKQFDLTEVLNVEGKNSDGKPTPYIELGIIRSFEFVSSLRRMSVLVKRLRNQTIEVYVKGAPEVMRDICKTDSFPEDYDELLHYYTHNGFRVIACASKSFTDLSWMKAQKIKREQVEQDLEFIGIIVFENKLKPGTASVVETLKRAKIRQIMCTGDNVLTAISVSRECGLVNKASKVYVPRFVQGSSLSSRASILWESLDNPKDSLDSTTLKQIISVSQDFPNDYPFISPYEYDLAVTGDVFRWIIDYGDEMTFTRMLVKGQIFARMSPDEKHELVEKLQEIDYCVGFCGDGANDCGALRAADVGMSLSDAEASVAAPFTSRKMDIGCVIEVIKEGRAALVTSFSCFKYMALYSMIQFTTVSILYYYGSNLGNLQFLYIDLFLILPIAVLMGRTEPFPRIHPKRPTASLVSKKVLTSAIGQILIQSGIQFLVLVIIHNQSWYRKPTFNPDETDIKNFDNSILFLLSCFQYIIIAAVFSVGPPYRKPMITNVPFIITTTLFTFITAAILLSPSSLIISLLELENIDYLFRWYLLAIVVADFLISLVMEKYVFEVISQWIGIAIVKSDKKMFKKILNEMDTRDAVNYV</sequence>
<dbReference type="EC" id="7.2.2.-" evidence="13"/>
<keyword evidence="10 13" id="KW-1133">Transmembrane helix</keyword>
<evidence type="ECO:0000256" key="10">
    <source>
        <dbReference type="ARBA" id="ARBA00022989"/>
    </source>
</evidence>
<dbReference type="AlphaFoldDB" id="A0A9N9CUM7"/>
<comment type="catalytic activity">
    <reaction evidence="12 13">
        <text>ATP + H2O = ADP + phosphate + H(+)</text>
        <dbReference type="Rhea" id="RHEA:13065"/>
        <dbReference type="ChEBI" id="CHEBI:15377"/>
        <dbReference type="ChEBI" id="CHEBI:15378"/>
        <dbReference type="ChEBI" id="CHEBI:30616"/>
        <dbReference type="ChEBI" id="CHEBI:43474"/>
        <dbReference type="ChEBI" id="CHEBI:456216"/>
    </reaction>
</comment>
<dbReference type="SUPFAM" id="SSF81665">
    <property type="entry name" value="Calcium ATPase, transmembrane domain M"/>
    <property type="match status" value="1"/>
</dbReference>
<keyword evidence="4 13" id="KW-0812">Transmembrane</keyword>
<keyword evidence="3" id="KW-0597">Phosphoprotein</keyword>
<feature type="transmembrane region" description="Helical" evidence="13">
    <location>
        <begin position="1002"/>
        <end position="1025"/>
    </location>
</feature>
<keyword evidence="9 13" id="KW-1278">Translocase</keyword>
<dbReference type="NCBIfam" id="TIGR01494">
    <property type="entry name" value="ATPase_P-type"/>
    <property type="match status" value="2"/>
</dbReference>
<evidence type="ECO:0000256" key="7">
    <source>
        <dbReference type="ARBA" id="ARBA00022840"/>
    </source>
</evidence>
<evidence type="ECO:0000256" key="6">
    <source>
        <dbReference type="ARBA" id="ARBA00022741"/>
    </source>
</evidence>
<keyword evidence="18" id="KW-1185">Reference proteome</keyword>
<dbReference type="InterPro" id="IPR008250">
    <property type="entry name" value="ATPase_P-typ_transduc_dom_A_sf"/>
</dbReference>